<protein>
    <submittedName>
        <fullName evidence="2">Uncharacterized protein</fullName>
    </submittedName>
</protein>
<dbReference type="Proteomes" id="UP000226031">
    <property type="component" value="Unassembled WGS sequence"/>
</dbReference>
<sequence length="152" mass="15842">MCSSKHVISPVITRSQTTAAAAAAAANLSTFEDRTSRRLDFLGGGASARSPTDRSSRSSSGGYPSSDASVKSRQHGRTSSSLSDLSAVSATAANILYSPTVDETIVNTFLILLLNALGTHYPAATAEWSINRMAMKHTFGASALEARTDGCL</sequence>
<keyword evidence="3" id="KW-1185">Reference proteome</keyword>
<name>A0A2B7Z840_9EURO</name>
<gene>
    <name evidence="2" type="ORF">GX50_07158</name>
</gene>
<dbReference type="AlphaFoldDB" id="A0A2B7Z840"/>
<accession>A0A2B7Z840</accession>
<evidence type="ECO:0000313" key="3">
    <source>
        <dbReference type="Proteomes" id="UP000226031"/>
    </source>
</evidence>
<comment type="caution">
    <text evidence="2">The sequence shown here is derived from an EMBL/GenBank/DDBJ whole genome shotgun (WGS) entry which is preliminary data.</text>
</comment>
<dbReference type="STRING" id="73230.A0A2B7Z840"/>
<feature type="region of interest" description="Disordered" evidence="1">
    <location>
        <begin position="41"/>
        <end position="83"/>
    </location>
</feature>
<feature type="compositionally biased region" description="Low complexity" evidence="1">
    <location>
        <begin position="57"/>
        <end position="69"/>
    </location>
</feature>
<evidence type="ECO:0000313" key="2">
    <source>
        <dbReference type="EMBL" id="PGH30096.1"/>
    </source>
</evidence>
<reference evidence="2 3" key="1">
    <citation type="submission" date="2017-10" db="EMBL/GenBank/DDBJ databases">
        <title>Comparative genomics in systemic dimorphic fungi from Ajellomycetaceae.</title>
        <authorList>
            <person name="Munoz J.F."/>
            <person name="Mcewen J.G."/>
            <person name="Clay O.K."/>
            <person name="Cuomo C.A."/>
        </authorList>
    </citation>
    <scope>NUCLEOTIDE SEQUENCE [LARGE SCALE GENOMIC DNA]</scope>
    <source>
        <strain evidence="2 3">UAMH4076</strain>
    </source>
</reference>
<evidence type="ECO:0000256" key="1">
    <source>
        <dbReference type="SAM" id="MobiDB-lite"/>
    </source>
</evidence>
<proteinExistence type="predicted"/>
<dbReference type="EMBL" id="PDND01000192">
    <property type="protein sequence ID" value="PGH30096.1"/>
    <property type="molecule type" value="Genomic_DNA"/>
</dbReference>
<organism evidence="2 3">
    <name type="scientific">[Emmonsia] crescens</name>
    <dbReference type="NCBI Taxonomy" id="73230"/>
    <lineage>
        <taxon>Eukaryota</taxon>
        <taxon>Fungi</taxon>
        <taxon>Dikarya</taxon>
        <taxon>Ascomycota</taxon>
        <taxon>Pezizomycotina</taxon>
        <taxon>Eurotiomycetes</taxon>
        <taxon>Eurotiomycetidae</taxon>
        <taxon>Onygenales</taxon>
        <taxon>Ajellomycetaceae</taxon>
        <taxon>Emergomyces</taxon>
    </lineage>
</organism>